<dbReference type="Pfam" id="PF00534">
    <property type="entry name" value="Glycos_transf_1"/>
    <property type="match status" value="1"/>
</dbReference>
<evidence type="ECO:0000313" key="3">
    <source>
        <dbReference type="Proteomes" id="UP000249115"/>
    </source>
</evidence>
<organism evidence="2 3">
    <name type="scientific">Algoriphagus ratkowskyi</name>
    <dbReference type="NCBI Taxonomy" id="57028"/>
    <lineage>
        <taxon>Bacteria</taxon>
        <taxon>Pseudomonadati</taxon>
        <taxon>Bacteroidota</taxon>
        <taxon>Cytophagia</taxon>
        <taxon>Cytophagales</taxon>
        <taxon>Cyclobacteriaceae</taxon>
        <taxon>Algoriphagus</taxon>
    </lineage>
</organism>
<dbReference type="Gene3D" id="3.40.50.2000">
    <property type="entry name" value="Glycogen Phosphorylase B"/>
    <property type="match status" value="2"/>
</dbReference>
<accession>A0A2W7QUM7</accession>
<evidence type="ECO:0000313" key="2">
    <source>
        <dbReference type="EMBL" id="PZX49800.1"/>
    </source>
</evidence>
<sequence length="408" mass="46893">MRNIAFVTSEFIQPNESKTGGLGTYIWNISNLLDKHGITVFIFIPGGENNSFRIPNTNITVKEFFISQNTPSSFDKAKHFFLKRFSNYSYVYYLELRSRAIQIHDFLRVENDNFQFDLIQYSNLNGIGYFPLQDVCSVVRISSLTHLYLKYGEGYYGIDPFKVQAQIRFENKSYKKFKFIVGPSSYMLNHMKFIKDVFKTRILSPYENRTSFSVSEYTYTPNIKIGYFGSVDYRKGIDLLLDAISSLSEEKLSLTVVGKLYEDSPENRTIKQRILNQSNIIYFQSQSKFNLIRILQDVDIIVLPSRVDNLPNTLLESLGMGKIVVGPNAWGFEEVIEDGVNGFLFEVGSQSSLTETLKVILSLSNEERGTVCMKAKEFISNYSSDYVFSNCMEVYNQCIKISNNICVE</sequence>
<gene>
    <name evidence="2" type="ORF">LV84_04192</name>
</gene>
<dbReference type="SUPFAM" id="SSF53756">
    <property type="entry name" value="UDP-Glycosyltransferase/glycogen phosphorylase"/>
    <property type="match status" value="1"/>
</dbReference>
<dbReference type="AlphaFoldDB" id="A0A2W7QUM7"/>
<dbReference type="Proteomes" id="UP000249115">
    <property type="component" value="Unassembled WGS sequence"/>
</dbReference>
<protein>
    <submittedName>
        <fullName evidence="2">Glycosyltransferase involved in cell wall biosynthesis</fullName>
    </submittedName>
</protein>
<name>A0A2W7QUM7_9BACT</name>
<dbReference type="InterPro" id="IPR001296">
    <property type="entry name" value="Glyco_trans_1"/>
</dbReference>
<proteinExistence type="predicted"/>
<reference evidence="2 3" key="1">
    <citation type="submission" date="2018-06" db="EMBL/GenBank/DDBJ databases">
        <title>Genomic Encyclopedia of Archaeal and Bacterial Type Strains, Phase II (KMG-II): from individual species to whole genera.</title>
        <authorList>
            <person name="Goeker M."/>
        </authorList>
    </citation>
    <scope>NUCLEOTIDE SEQUENCE [LARGE SCALE GENOMIC DNA]</scope>
    <source>
        <strain evidence="2 3">DSM 22686</strain>
    </source>
</reference>
<comment type="caution">
    <text evidence="2">The sequence shown here is derived from an EMBL/GenBank/DDBJ whole genome shotgun (WGS) entry which is preliminary data.</text>
</comment>
<dbReference type="EMBL" id="QKZU01000027">
    <property type="protein sequence ID" value="PZX49800.1"/>
    <property type="molecule type" value="Genomic_DNA"/>
</dbReference>
<dbReference type="PANTHER" id="PTHR12526">
    <property type="entry name" value="GLYCOSYLTRANSFERASE"/>
    <property type="match status" value="1"/>
</dbReference>
<dbReference type="GO" id="GO:0016757">
    <property type="term" value="F:glycosyltransferase activity"/>
    <property type="evidence" value="ECO:0007669"/>
    <property type="project" value="InterPro"/>
</dbReference>
<keyword evidence="2" id="KW-0808">Transferase</keyword>
<evidence type="ECO:0000259" key="1">
    <source>
        <dbReference type="Pfam" id="PF00534"/>
    </source>
</evidence>
<feature type="domain" description="Glycosyl transferase family 1" evidence="1">
    <location>
        <begin position="222"/>
        <end position="365"/>
    </location>
</feature>
<dbReference type="CDD" id="cd03801">
    <property type="entry name" value="GT4_PimA-like"/>
    <property type="match status" value="1"/>
</dbReference>